<reference evidence="4" key="1">
    <citation type="journal article" date="2022" name="Int. J. Mol. Sci.">
        <title>Draft Genome of Tanacetum Coccineum: Genomic Comparison of Closely Related Tanacetum-Family Plants.</title>
        <authorList>
            <person name="Yamashiro T."/>
            <person name="Shiraishi A."/>
            <person name="Nakayama K."/>
            <person name="Satake H."/>
        </authorList>
    </citation>
    <scope>NUCLEOTIDE SEQUENCE</scope>
</reference>
<dbReference type="CDD" id="cd13846">
    <property type="entry name" value="CuRO_1_AAO_like_1"/>
    <property type="match status" value="1"/>
</dbReference>
<sequence length="1196" mass="135301">MTSVRLERRCRVKEIRIGRFGIVRIIVPRRMGILLNFSRNIGGLLALIFVKQLNTFSIMGAFAKGCNSSFIALIPKIMDAKLVTDFRPISLIGCVYKVVTKILDNRLAMVISNIVSNTQSAFVLKTDFWGVGGDGPFIINEVLHWCKRKNKKAMFFKVDFAKAYDSVRWDYLIDVLEAFGFGMTWCQWIRGLCCFAKASVLVNGSPSREFQFQCGLKQGDPLAPLLFILVMESLHLSFSRSGVGVSRLDIEAAAASIGCSIMDNQFRYLGVMVGGNTSRHKFWADVVSKLRSRLSKWKTKTFSIGGRLTLLKSVLGASPLYYTADKKITWVAWDKVLASKKNGGLGVSSYFALNRALLLKWIWRFVSQDDRWFSFASDIWPNIDSHSVHLASNWCSILREMQTLKDKGFDFLSLCSKRVGDGNNSRFWLDIWKGDITLRDKFPRIFALEMDKTITVAAKMASLVDSSFRRPVRGGIEHVQFNELRSYIDSVTLSNSHDRWICNMSGDGIFRVKDIRNSIDDLMLPSWLEPTKWVKYVPIKINIFGWRARRDCLPTRANLIRRGVYMEFSNCPICGLYVEDTHHVLFQCDLAQSVLRRICRWWDLDWQTWSSFSTWDAWFSSIRLAPNNKKLLEGVFYVAWWSIWVFRNRLLFDDKAPARSMIVDDIMSLSFLCINGEDPYRFFDWNVTYGDIYPLGVKQQGILINGQFPGPQIDSVTNDNVIVSIYNNLDEPFLITWNGIQQRRNSWQDGVYGTNCPIPPGQNFTYILQVKDQIGSFFYFPSLGMHRAAGGYGAITISSRPRIPVPFPPPAGDFTILAGDWFKQNHTDLKAILDGGHDLPFPDGLLINGRGSNGFTFNVDQGKTYRLRISNVGLTTSINFRIQGHKMLLVETEGTHTLQNTYSSLDIHLGQSYSVLITADQPPANYYMVVSTRFTSQVLTATSILRYSNSGGSFPAPPPGGPTIQIDWSLNQARSIRQNLTASGPRPNPQGSYHYGMVNFTRTIRLANSAPIINGKQRYAVNSVSFIPADTPLKIADYFKISGVFSIGTISDSPNGGGGGYLQTSVMAADFRAFAEIVFENSEDTVQSWHIDGHFFFVVGMDGGPWSAASRTSYNLRDGISRSTVQVYPRSWTALYVPLDNVGMWNIRSQNWARQYLGQQFYLRVYSPVNSWRDEYPIPKNAITCGRASGRKTRPL</sequence>
<dbReference type="InterPro" id="IPR000477">
    <property type="entry name" value="RT_dom"/>
</dbReference>
<comment type="similarity">
    <text evidence="1">Belongs to the multicopper oxidase family.</text>
</comment>
<protein>
    <submittedName>
        <fullName evidence="4">L-ascorbate oxidase</fullName>
    </submittedName>
</protein>
<evidence type="ECO:0000313" key="5">
    <source>
        <dbReference type="Proteomes" id="UP001151760"/>
    </source>
</evidence>
<proteinExistence type="inferred from homology"/>
<evidence type="ECO:0000256" key="1">
    <source>
        <dbReference type="ARBA" id="ARBA00010609"/>
    </source>
</evidence>
<dbReference type="Pfam" id="PF07732">
    <property type="entry name" value="Cu-oxidase_3"/>
    <property type="match status" value="1"/>
</dbReference>
<dbReference type="InterPro" id="IPR011707">
    <property type="entry name" value="Cu-oxidase-like_N"/>
</dbReference>
<evidence type="ECO:0000259" key="3">
    <source>
        <dbReference type="PROSITE" id="PS50878"/>
    </source>
</evidence>
<dbReference type="Pfam" id="PF00078">
    <property type="entry name" value="RVT_1"/>
    <property type="match status" value="1"/>
</dbReference>
<keyword evidence="5" id="KW-1185">Reference proteome</keyword>
<comment type="caution">
    <text evidence="4">The sequence shown here is derived from an EMBL/GenBank/DDBJ whole genome shotgun (WGS) entry which is preliminary data.</text>
</comment>
<evidence type="ECO:0000256" key="2">
    <source>
        <dbReference type="ARBA" id="ARBA00023180"/>
    </source>
</evidence>
<dbReference type="PROSITE" id="PS50878">
    <property type="entry name" value="RT_POL"/>
    <property type="match status" value="1"/>
</dbReference>
<dbReference type="PANTHER" id="PTHR11709:SF90">
    <property type="entry name" value="OS07G0510900 PROTEIN"/>
    <property type="match status" value="1"/>
</dbReference>
<feature type="domain" description="Reverse transcriptase" evidence="3">
    <location>
        <begin position="55"/>
        <end position="335"/>
    </location>
</feature>
<dbReference type="InterPro" id="IPR001117">
    <property type="entry name" value="Cu-oxidase_2nd"/>
</dbReference>
<dbReference type="InterPro" id="IPR008972">
    <property type="entry name" value="Cupredoxin"/>
</dbReference>
<dbReference type="EMBL" id="BQNB010012530">
    <property type="protein sequence ID" value="GJT04719.1"/>
    <property type="molecule type" value="Genomic_DNA"/>
</dbReference>
<dbReference type="Pfam" id="PF00394">
    <property type="entry name" value="Cu-oxidase"/>
    <property type="match status" value="1"/>
</dbReference>
<dbReference type="SUPFAM" id="SSF49503">
    <property type="entry name" value="Cupredoxins"/>
    <property type="match status" value="3"/>
</dbReference>
<dbReference type="InterPro" id="IPR034271">
    <property type="entry name" value="CuRO_2_AO-like"/>
</dbReference>
<dbReference type="Pfam" id="PF07731">
    <property type="entry name" value="Cu-oxidase_2"/>
    <property type="match status" value="1"/>
</dbReference>
<organism evidence="4 5">
    <name type="scientific">Tanacetum coccineum</name>
    <dbReference type="NCBI Taxonomy" id="301880"/>
    <lineage>
        <taxon>Eukaryota</taxon>
        <taxon>Viridiplantae</taxon>
        <taxon>Streptophyta</taxon>
        <taxon>Embryophyta</taxon>
        <taxon>Tracheophyta</taxon>
        <taxon>Spermatophyta</taxon>
        <taxon>Magnoliopsida</taxon>
        <taxon>eudicotyledons</taxon>
        <taxon>Gunneridae</taxon>
        <taxon>Pentapetalae</taxon>
        <taxon>asterids</taxon>
        <taxon>campanulids</taxon>
        <taxon>Asterales</taxon>
        <taxon>Asteraceae</taxon>
        <taxon>Asteroideae</taxon>
        <taxon>Anthemideae</taxon>
        <taxon>Anthemidinae</taxon>
        <taxon>Tanacetum</taxon>
    </lineage>
</organism>
<dbReference type="CDD" id="cd01650">
    <property type="entry name" value="RT_nLTR_like"/>
    <property type="match status" value="1"/>
</dbReference>
<dbReference type="InterPro" id="IPR026960">
    <property type="entry name" value="RVT-Znf"/>
</dbReference>
<dbReference type="InterPro" id="IPR045087">
    <property type="entry name" value="Cu-oxidase_fam"/>
</dbReference>
<dbReference type="InterPro" id="IPR034273">
    <property type="entry name" value="CuRO_1_AAO-like"/>
</dbReference>
<reference evidence="4" key="2">
    <citation type="submission" date="2022-01" db="EMBL/GenBank/DDBJ databases">
        <authorList>
            <person name="Yamashiro T."/>
            <person name="Shiraishi A."/>
            <person name="Satake H."/>
            <person name="Nakayama K."/>
        </authorList>
    </citation>
    <scope>NUCLEOTIDE SEQUENCE</scope>
</reference>
<accession>A0ABQ5AUZ1</accession>
<dbReference type="CDD" id="cd13872">
    <property type="entry name" value="CuRO_2_AAO_like_1"/>
    <property type="match status" value="1"/>
</dbReference>
<dbReference type="PANTHER" id="PTHR11709">
    <property type="entry name" value="MULTI-COPPER OXIDASE"/>
    <property type="match status" value="1"/>
</dbReference>
<gene>
    <name evidence="4" type="ORF">Tco_0839181</name>
</gene>
<dbReference type="Proteomes" id="UP001151760">
    <property type="component" value="Unassembled WGS sequence"/>
</dbReference>
<dbReference type="Pfam" id="PF13966">
    <property type="entry name" value="zf-RVT"/>
    <property type="match status" value="1"/>
</dbReference>
<dbReference type="InterPro" id="IPR011706">
    <property type="entry name" value="Cu-oxidase_C"/>
</dbReference>
<dbReference type="Gene3D" id="2.60.40.420">
    <property type="entry name" value="Cupredoxins - blue copper proteins"/>
    <property type="match status" value="3"/>
</dbReference>
<name>A0ABQ5AUZ1_9ASTR</name>
<evidence type="ECO:0000313" key="4">
    <source>
        <dbReference type="EMBL" id="GJT04719.1"/>
    </source>
</evidence>
<keyword evidence="2" id="KW-0325">Glycoprotein</keyword>